<dbReference type="Gene3D" id="3.30.160.60">
    <property type="entry name" value="Classic Zinc Finger"/>
    <property type="match status" value="3"/>
</dbReference>
<feature type="binding site" evidence="8">
    <location>
        <position position="63"/>
    </location>
    <ligand>
        <name>Zn(2+)</name>
        <dbReference type="ChEBI" id="CHEBI:29105"/>
    </ligand>
</feature>
<dbReference type="SMART" id="SM00355">
    <property type="entry name" value="ZnF_C2H2"/>
    <property type="match status" value="9"/>
</dbReference>
<evidence type="ECO:0000313" key="12">
    <source>
        <dbReference type="EMBL" id="SSX26630.1"/>
    </source>
</evidence>
<protein>
    <submittedName>
        <fullName evidence="12">CSON013711 protein</fullName>
    </submittedName>
</protein>
<feature type="binding site" evidence="8">
    <location>
        <position position="16"/>
    </location>
    <ligand>
        <name>Zn(2+)</name>
        <dbReference type="ChEBI" id="CHEBI:29105"/>
    </ligand>
</feature>
<dbReference type="GO" id="GO:0001228">
    <property type="term" value="F:DNA-binding transcription activator activity, RNA polymerase II-specific"/>
    <property type="evidence" value="ECO:0007669"/>
    <property type="project" value="TreeGrafter"/>
</dbReference>
<keyword evidence="4 7" id="KW-0863">Zinc-finger</keyword>
<dbReference type="SUPFAM" id="SSF57716">
    <property type="entry name" value="Glucocorticoid receptor-like (DNA-binding domain)"/>
    <property type="match status" value="1"/>
</dbReference>
<feature type="domain" description="C2H2-type" evidence="10">
    <location>
        <begin position="274"/>
        <end position="302"/>
    </location>
</feature>
<dbReference type="InterPro" id="IPR012934">
    <property type="entry name" value="Znf_AD"/>
</dbReference>
<dbReference type="PROSITE" id="PS50157">
    <property type="entry name" value="ZINC_FINGER_C2H2_2"/>
    <property type="match status" value="7"/>
</dbReference>
<proteinExistence type="predicted"/>
<feature type="domain" description="C2H2-type" evidence="10">
    <location>
        <begin position="185"/>
        <end position="213"/>
    </location>
</feature>
<feature type="domain" description="C2H2-type" evidence="10">
    <location>
        <begin position="242"/>
        <end position="269"/>
    </location>
</feature>
<dbReference type="GO" id="GO:0000978">
    <property type="term" value="F:RNA polymerase II cis-regulatory region sequence-specific DNA binding"/>
    <property type="evidence" value="ECO:0007669"/>
    <property type="project" value="TreeGrafter"/>
</dbReference>
<feature type="compositionally biased region" description="Basic and acidic residues" evidence="9">
    <location>
        <begin position="133"/>
        <end position="142"/>
    </location>
</feature>
<dbReference type="EMBL" id="UFQT01000700">
    <property type="protein sequence ID" value="SSX26630.1"/>
    <property type="molecule type" value="Genomic_DNA"/>
</dbReference>
<dbReference type="Pfam" id="PF07776">
    <property type="entry name" value="zf-AD"/>
    <property type="match status" value="1"/>
</dbReference>
<feature type="domain" description="ZAD" evidence="11">
    <location>
        <begin position="14"/>
        <end position="87"/>
    </location>
</feature>
<dbReference type="PANTHER" id="PTHR24376:SF235">
    <property type="entry name" value="C2H2-TYPE DOMAIN-CONTAINING PROTEIN"/>
    <property type="match status" value="1"/>
</dbReference>
<evidence type="ECO:0000256" key="7">
    <source>
        <dbReference type="PROSITE-ProRule" id="PRU00042"/>
    </source>
</evidence>
<dbReference type="PROSITE" id="PS51915">
    <property type="entry name" value="ZAD"/>
    <property type="match status" value="1"/>
</dbReference>
<dbReference type="PROSITE" id="PS00028">
    <property type="entry name" value="ZINC_FINGER_C2H2_1"/>
    <property type="match status" value="7"/>
</dbReference>
<feature type="domain" description="C2H2-type" evidence="10">
    <location>
        <begin position="454"/>
        <end position="482"/>
    </location>
</feature>
<dbReference type="Gene3D" id="3.40.1800.20">
    <property type="match status" value="1"/>
</dbReference>
<dbReference type="SUPFAM" id="SSF57667">
    <property type="entry name" value="beta-beta-alpha zinc fingers"/>
    <property type="match status" value="3"/>
</dbReference>
<dbReference type="AlphaFoldDB" id="A0A336M9A4"/>
<dbReference type="Pfam" id="PF00096">
    <property type="entry name" value="zf-C2H2"/>
    <property type="match status" value="2"/>
</dbReference>
<evidence type="ECO:0000256" key="2">
    <source>
        <dbReference type="ARBA" id="ARBA00022723"/>
    </source>
</evidence>
<keyword evidence="3" id="KW-0677">Repeat</keyword>
<feature type="region of interest" description="Disordered" evidence="9">
    <location>
        <begin position="259"/>
        <end position="278"/>
    </location>
</feature>
<evidence type="ECO:0000256" key="8">
    <source>
        <dbReference type="PROSITE-ProRule" id="PRU01263"/>
    </source>
</evidence>
<feature type="binding site" evidence="8">
    <location>
        <position position="60"/>
    </location>
    <ligand>
        <name>Zn(2+)</name>
        <dbReference type="ChEBI" id="CHEBI:29105"/>
    </ligand>
</feature>
<feature type="domain" description="C2H2-type" evidence="10">
    <location>
        <begin position="343"/>
        <end position="366"/>
    </location>
</feature>
<dbReference type="InterPro" id="IPR036236">
    <property type="entry name" value="Znf_C2H2_sf"/>
</dbReference>
<evidence type="ECO:0000256" key="6">
    <source>
        <dbReference type="ARBA" id="ARBA00023242"/>
    </source>
</evidence>
<evidence type="ECO:0000256" key="3">
    <source>
        <dbReference type="ARBA" id="ARBA00022737"/>
    </source>
</evidence>
<evidence type="ECO:0000259" key="11">
    <source>
        <dbReference type="PROSITE" id="PS51915"/>
    </source>
</evidence>
<reference evidence="12" key="1">
    <citation type="submission" date="2018-07" db="EMBL/GenBank/DDBJ databases">
        <authorList>
            <person name="Quirk P.G."/>
            <person name="Krulwich T.A."/>
        </authorList>
    </citation>
    <scope>NUCLEOTIDE SEQUENCE</scope>
</reference>
<organism evidence="12">
    <name type="scientific">Culicoides sonorensis</name>
    <name type="common">Biting midge</name>
    <dbReference type="NCBI Taxonomy" id="179676"/>
    <lineage>
        <taxon>Eukaryota</taxon>
        <taxon>Metazoa</taxon>
        <taxon>Ecdysozoa</taxon>
        <taxon>Arthropoda</taxon>
        <taxon>Hexapoda</taxon>
        <taxon>Insecta</taxon>
        <taxon>Pterygota</taxon>
        <taxon>Neoptera</taxon>
        <taxon>Endopterygota</taxon>
        <taxon>Diptera</taxon>
        <taxon>Nematocera</taxon>
        <taxon>Chironomoidea</taxon>
        <taxon>Ceratopogonidae</taxon>
        <taxon>Ceratopogoninae</taxon>
        <taxon>Culicoides</taxon>
        <taxon>Monoculicoides</taxon>
    </lineage>
</organism>
<sequence length="502" mass="59000">MESESINEKIELEDICRLCAKKKNEFKFDVLLKNYHFLLEKVKEFLNIQIQEGDRCRVICIECKEKLDHFSQFYIEVQQAQKYFEDEVLKESTSNIEIKVEEDDLENSSKAYEIKEELPSKIEGIIAEDVVESDHGDSHDNFESDASSSNHSSDVDDEEDDENHEIHGTAVQKAQSEKINKFYKFKCSPCKSDLKTFMMYQIHMRKVHKNETPSITCCNISIQCQRGKLLEHYLIHTTPEELQCKYCCKQYYNKRAKRRHEKTHLAKQRKSQRLPCPKCDRTLSDKASLKSHIKNLHTPDSMKQKYQCDLCKKELTTKFSVLNHLIVKHKMEVDCQPSNFDEILCPFCAKSFRNRSTFNYHYQVKHEITMTVCPECGVEMNKKALRSHIRRIHDRQSQTCPVCLKQFRNMHALNLHKGRVHVDAKHKCDICGKMFKMKDKLNDHRKGHFIENRFQCDMCNVANNDYANILKHRKQVHPNATPIPHGMGKKLLEIGYQQVMTN</sequence>
<keyword evidence="2 8" id="KW-0479">Metal-binding</keyword>
<dbReference type="SMART" id="SM00868">
    <property type="entry name" value="zf-AD"/>
    <property type="match status" value="1"/>
</dbReference>
<keyword evidence="5 8" id="KW-0862">Zinc</keyword>
<comment type="subcellular location">
    <subcellularLocation>
        <location evidence="1">Nucleus</location>
    </subcellularLocation>
</comment>
<dbReference type="GO" id="GO:0005634">
    <property type="term" value="C:nucleus"/>
    <property type="evidence" value="ECO:0007669"/>
    <property type="project" value="UniProtKB-SubCell"/>
</dbReference>
<feature type="domain" description="C2H2-type" evidence="10">
    <location>
        <begin position="398"/>
        <end position="426"/>
    </location>
</feature>
<evidence type="ECO:0000256" key="9">
    <source>
        <dbReference type="SAM" id="MobiDB-lite"/>
    </source>
</evidence>
<keyword evidence="6" id="KW-0539">Nucleus</keyword>
<dbReference type="InterPro" id="IPR013087">
    <property type="entry name" value="Znf_C2H2_type"/>
</dbReference>
<accession>A0A336M9A4</accession>
<evidence type="ECO:0000256" key="1">
    <source>
        <dbReference type="ARBA" id="ARBA00004123"/>
    </source>
</evidence>
<dbReference type="GO" id="GO:0008270">
    <property type="term" value="F:zinc ion binding"/>
    <property type="evidence" value="ECO:0007669"/>
    <property type="project" value="UniProtKB-UniRule"/>
</dbReference>
<evidence type="ECO:0000259" key="10">
    <source>
        <dbReference type="PROSITE" id="PS50157"/>
    </source>
</evidence>
<feature type="domain" description="C2H2-type" evidence="10">
    <location>
        <begin position="426"/>
        <end position="453"/>
    </location>
</feature>
<evidence type="ECO:0000256" key="5">
    <source>
        <dbReference type="ARBA" id="ARBA00022833"/>
    </source>
</evidence>
<dbReference type="PANTHER" id="PTHR24376">
    <property type="entry name" value="ZINC FINGER PROTEIN"/>
    <property type="match status" value="1"/>
</dbReference>
<feature type="compositionally biased region" description="Basic residues" evidence="9">
    <location>
        <begin position="259"/>
        <end position="272"/>
    </location>
</feature>
<evidence type="ECO:0000256" key="4">
    <source>
        <dbReference type="ARBA" id="ARBA00022771"/>
    </source>
</evidence>
<gene>
    <name evidence="12" type="primary">CSON013711</name>
</gene>
<dbReference type="OMA" id="FRVMEHI"/>
<feature type="region of interest" description="Disordered" evidence="9">
    <location>
        <begin position="133"/>
        <end position="164"/>
    </location>
</feature>
<name>A0A336M9A4_CULSO</name>
<feature type="binding site" evidence="8">
    <location>
        <position position="19"/>
    </location>
    <ligand>
        <name>Zn(2+)</name>
        <dbReference type="ChEBI" id="CHEBI:29105"/>
    </ligand>
</feature>
<dbReference type="VEuPathDB" id="VectorBase:CSON013711"/>